<dbReference type="InterPro" id="IPR020449">
    <property type="entry name" value="Tscrpt_reg_AraC-type_HTH"/>
</dbReference>
<evidence type="ECO:0000313" key="8">
    <source>
        <dbReference type="Proteomes" id="UP001516662"/>
    </source>
</evidence>
<dbReference type="InterPro" id="IPR018060">
    <property type="entry name" value="HTH_AraC"/>
</dbReference>
<evidence type="ECO:0000313" key="7">
    <source>
        <dbReference type="EMBL" id="MBE4909760.1"/>
    </source>
</evidence>
<gene>
    <name evidence="7" type="ORF">IMZ08_17135</name>
</gene>
<name>A0ABR9QMM4_9BACI</name>
<accession>A0ABR9QMM4</accession>
<evidence type="ECO:0000256" key="4">
    <source>
        <dbReference type="PROSITE-ProRule" id="PRU00169"/>
    </source>
</evidence>
<keyword evidence="3" id="KW-0804">Transcription</keyword>
<reference evidence="7 8" key="1">
    <citation type="submission" date="2020-10" db="EMBL/GenBank/DDBJ databases">
        <title>Bacillus sp. HD4P25, an endophyte from a halophyte.</title>
        <authorList>
            <person name="Sun J.-Q."/>
        </authorList>
    </citation>
    <scope>NUCLEOTIDE SEQUENCE [LARGE SCALE GENOMIC DNA]</scope>
    <source>
        <strain evidence="7 8">YIM 93174</strain>
    </source>
</reference>
<comment type="caution">
    <text evidence="4">Lacks conserved residue(s) required for the propagation of feature annotation.</text>
</comment>
<dbReference type="SMART" id="SM00342">
    <property type="entry name" value="HTH_ARAC"/>
    <property type="match status" value="1"/>
</dbReference>
<evidence type="ECO:0000259" key="5">
    <source>
        <dbReference type="PROSITE" id="PS01124"/>
    </source>
</evidence>
<dbReference type="PANTHER" id="PTHR43280:SF28">
    <property type="entry name" value="HTH-TYPE TRANSCRIPTIONAL ACTIVATOR RHAS"/>
    <property type="match status" value="1"/>
</dbReference>
<organism evidence="7 8">
    <name type="scientific">Litchfieldia luteola</name>
    <dbReference type="NCBI Taxonomy" id="682179"/>
    <lineage>
        <taxon>Bacteria</taxon>
        <taxon>Bacillati</taxon>
        <taxon>Bacillota</taxon>
        <taxon>Bacilli</taxon>
        <taxon>Bacillales</taxon>
        <taxon>Bacillaceae</taxon>
        <taxon>Litchfieldia</taxon>
    </lineage>
</organism>
<feature type="domain" description="Response regulatory" evidence="6">
    <location>
        <begin position="3"/>
        <end position="119"/>
    </location>
</feature>
<dbReference type="PROSITE" id="PS00041">
    <property type="entry name" value="HTH_ARAC_FAMILY_1"/>
    <property type="match status" value="1"/>
</dbReference>
<dbReference type="SUPFAM" id="SSF46689">
    <property type="entry name" value="Homeodomain-like"/>
    <property type="match status" value="1"/>
</dbReference>
<dbReference type="Gene3D" id="1.10.10.60">
    <property type="entry name" value="Homeodomain-like"/>
    <property type="match status" value="2"/>
</dbReference>
<dbReference type="Gene3D" id="3.40.50.2300">
    <property type="match status" value="1"/>
</dbReference>
<dbReference type="CDD" id="cd00156">
    <property type="entry name" value="REC"/>
    <property type="match status" value="1"/>
</dbReference>
<keyword evidence="2" id="KW-0238">DNA-binding</keyword>
<dbReference type="PROSITE" id="PS50110">
    <property type="entry name" value="RESPONSE_REGULATORY"/>
    <property type="match status" value="1"/>
</dbReference>
<proteinExistence type="predicted"/>
<dbReference type="PANTHER" id="PTHR43280">
    <property type="entry name" value="ARAC-FAMILY TRANSCRIPTIONAL REGULATOR"/>
    <property type="match status" value="1"/>
</dbReference>
<keyword evidence="8" id="KW-1185">Reference proteome</keyword>
<dbReference type="InterPro" id="IPR009057">
    <property type="entry name" value="Homeodomain-like_sf"/>
</dbReference>
<dbReference type="PRINTS" id="PR00032">
    <property type="entry name" value="HTHARAC"/>
</dbReference>
<evidence type="ECO:0000256" key="2">
    <source>
        <dbReference type="ARBA" id="ARBA00023125"/>
    </source>
</evidence>
<dbReference type="Proteomes" id="UP001516662">
    <property type="component" value="Unassembled WGS sequence"/>
</dbReference>
<dbReference type="RefSeq" id="WP_193538733.1">
    <property type="nucleotide sequence ID" value="NZ_JADCLJ010000024.1"/>
</dbReference>
<evidence type="ECO:0000259" key="6">
    <source>
        <dbReference type="PROSITE" id="PS50110"/>
    </source>
</evidence>
<keyword evidence="1" id="KW-0805">Transcription regulation</keyword>
<dbReference type="Pfam" id="PF12833">
    <property type="entry name" value="HTH_18"/>
    <property type="match status" value="1"/>
</dbReference>
<dbReference type="InterPro" id="IPR018062">
    <property type="entry name" value="HTH_AraC-typ_CS"/>
</dbReference>
<sequence length="497" mass="58979">MKKLLIADRDHNERIGIQWLVSSYSLPFDKIFLVENIEDLVVTLENELPEYVIIELDMIPSNQWARIKKLVQRYSKQIIVTTTERTFERAVQAVEIQASNLLVKPHSPEFIRKTLYKCLHDQTSVAKEYNPSKATFSNMVSYQSLFIEEAPKGKPYQLCILQMENKYSILLLRHFLQEYEFSIRPVILPLTDIVVCVFEDENPQIRQELNLLLLNWNERYEEPLAIVLHSLSDESLSLRQMYIQARHALELTFYKGYRQIISIDEEWKWGRVEPFLSPTEQRDWIEMLHNNNHEQMKTWMYQEFLNIHEPYPEPGLIRTRLTSILAQIRRFMKTYGLDQDLYEKHYHQVFETILYSPVLHRIVQEILLFIYQLLEGVIRHQESSKMDVIERGIQYVETHFRDKTLSLQKVAEFVERSPAYYSHLLVKKHGLSLSQLITNSRVKEAKKLLLETQLNIQEIAAESGFANGNYFSRIFKEQTGMTPSDFRKQGYQNNRIH</sequence>
<dbReference type="SUPFAM" id="SSF52172">
    <property type="entry name" value="CheY-like"/>
    <property type="match status" value="1"/>
</dbReference>
<evidence type="ECO:0000256" key="1">
    <source>
        <dbReference type="ARBA" id="ARBA00023015"/>
    </source>
</evidence>
<evidence type="ECO:0000256" key="3">
    <source>
        <dbReference type="ARBA" id="ARBA00023163"/>
    </source>
</evidence>
<dbReference type="InterPro" id="IPR011006">
    <property type="entry name" value="CheY-like_superfamily"/>
</dbReference>
<protein>
    <submittedName>
        <fullName evidence="7">Response regulator transcription factor</fullName>
    </submittedName>
</protein>
<dbReference type="PROSITE" id="PS01124">
    <property type="entry name" value="HTH_ARAC_FAMILY_2"/>
    <property type="match status" value="1"/>
</dbReference>
<comment type="caution">
    <text evidence="7">The sequence shown here is derived from an EMBL/GenBank/DDBJ whole genome shotgun (WGS) entry which is preliminary data.</text>
</comment>
<dbReference type="InterPro" id="IPR001789">
    <property type="entry name" value="Sig_transdc_resp-reg_receiver"/>
</dbReference>
<dbReference type="EMBL" id="JADCLJ010000024">
    <property type="protein sequence ID" value="MBE4909760.1"/>
    <property type="molecule type" value="Genomic_DNA"/>
</dbReference>
<feature type="domain" description="HTH araC/xylS-type" evidence="5">
    <location>
        <begin position="390"/>
        <end position="489"/>
    </location>
</feature>